<dbReference type="Pfam" id="PF00271">
    <property type="entry name" value="Helicase_C"/>
    <property type="match status" value="1"/>
</dbReference>
<dbReference type="EMBL" id="JAGGLU010000001">
    <property type="protein sequence ID" value="MBP2056982.1"/>
    <property type="molecule type" value="Genomic_DNA"/>
</dbReference>
<comment type="caution">
    <text evidence="3">The sequence shown here is derived from an EMBL/GenBank/DDBJ whole genome shotgun (WGS) entry which is preliminary data.</text>
</comment>
<dbReference type="GO" id="GO:0004386">
    <property type="term" value="F:helicase activity"/>
    <property type="evidence" value="ECO:0007669"/>
    <property type="project" value="UniProtKB-KW"/>
</dbReference>
<dbReference type="InterPro" id="IPR006935">
    <property type="entry name" value="Helicase/UvrB_N"/>
</dbReference>
<sequence>MYKLRPYQTELIKKITNSMRKGNKKIIVQSPPRTGKTVVMAEIARRTTLKSNRVMFLIHRKEVLDQAIKTFREQQVNQRLLKAGMVQTLTRRVDKMTHPPNLILVDEAHHVLAKSYQRILKKFPDAYVLMFTATPRRTGKQQLDLIADDIIVGQSIHDLTEQGFLAPFDYYSIDDINSKKLKKSSTGDYTKQSMEDAVSRKIYGHIVENYQRLASGKQAVVFTYSIESAKEITKQFKKANISAYELDGTTEDNLRSRVVKAFRSKKIRALVNVNLFTEGVDLPDVDCVIMARPTQSLALYLQFSMRCLNPRPGKRAIIIDHVANWKTFGLPNSDRDWKNAIKTTDRSKTIKNSTPEGPQITQCDYCFAVVEVKTIKDGSCPMCGNPIKVHDPVKVTNDKLVKIEQDRQAKKRKEVIDKMMHDDLAKRVANKSVSELKSFKELQVYGELHGYKKGWAFFMAKRKGIFRR</sequence>
<dbReference type="SMART" id="SM00490">
    <property type="entry name" value="HELICc"/>
    <property type="match status" value="1"/>
</dbReference>
<dbReference type="PROSITE" id="PS51192">
    <property type="entry name" value="HELICASE_ATP_BIND_1"/>
    <property type="match status" value="1"/>
</dbReference>
<dbReference type="Gene3D" id="3.40.50.300">
    <property type="entry name" value="P-loop containing nucleotide triphosphate hydrolases"/>
    <property type="match status" value="2"/>
</dbReference>
<dbReference type="PROSITE" id="PS51194">
    <property type="entry name" value="HELICASE_CTER"/>
    <property type="match status" value="1"/>
</dbReference>
<dbReference type="Pfam" id="PF04851">
    <property type="entry name" value="ResIII"/>
    <property type="match status" value="2"/>
</dbReference>
<keyword evidence="3" id="KW-0067">ATP-binding</keyword>
<evidence type="ECO:0000313" key="4">
    <source>
        <dbReference type="Proteomes" id="UP001519292"/>
    </source>
</evidence>
<dbReference type="InterPro" id="IPR050742">
    <property type="entry name" value="Helicase_Restrict-Modif_Enz"/>
</dbReference>
<proteinExistence type="predicted"/>
<evidence type="ECO:0000313" key="3">
    <source>
        <dbReference type="EMBL" id="MBP2056982.1"/>
    </source>
</evidence>
<keyword evidence="3" id="KW-0547">Nucleotide-binding</keyword>
<dbReference type="PANTHER" id="PTHR47396:SF1">
    <property type="entry name" value="ATP-DEPENDENT HELICASE IRC3-RELATED"/>
    <property type="match status" value="1"/>
</dbReference>
<keyword evidence="4" id="KW-1185">Reference proteome</keyword>
<dbReference type="InterPro" id="IPR001650">
    <property type="entry name" value="Helicase_C-like"/>
</dbReference>
<protein>
    <submittedName>
        <fullName evidence="3">Superfamily II DNA or RNA helicase</fullName>
    </submittedName>
</protein>
<dbReference type="Proteomes" id="UP001519292">
    <property type="component" value="Unassembled WGS sequence"/>
</dbReference>
<dbReference type="SMART" id="SM00487">
    <property type="entry name" value="DEXDc"/>
    <property type="match status" value="1"/>
</dbReference>
<organism evidence="3 4">
    <name type="scientific">Lactobacillus colini</name>
    <dbReference type="NCBI Taxonomy" id="1819254"/>
    <lineage>
        <taxon>Bacteria</taxon>
        <taxon>Bacillati</taxon>
        <taxon>Bacillota</taxon>
        <taxon>Bacilli</taxon>
        <taxon>Lactobacillales</taxon>
        <taxon>Lactobacillaceae</taxon>
        <taxon>Lactobacillus</taxon>
    </lineage>
</organism>
<accession>A0ABS4MBD0</accession>
<keyword evidence="3" id="KW-0347">Helicase</keyword>
<feature type="domain" description="Helicase C-terminal" evidence="2">
    <location>
        <begin position="205"/>
        <end position="362"/>
    </location>
</feature>
<name>A0ABS4MBD0_9LACO</name>
<feature type="domain" description="Helicase ATP-binding" evidence="1">
    <location>
        <begin position="17"/>
        <end position="153"/>
    </location>
</feature>
<gene>
    <name evidence="3" type="ORF">J2Z60_000144</name>
</gene>
<dbReference type="InterPro" id="IPR027417">
    <property type="entry name" value="P-loop_NTPase"/>
</dbReference>
<evidence type="ECO:0000259" key="1">
    <source>
        <dbReference type="PROSITE" id="PS51192"/>
    </source>
</evidence>
<reference evidence="3 4" key="1">
    <citation type="submission" date="2021-03" db="EMBL/GenBank/DDBJ databases">
        <title>Genomic Encyclopedia of Type Strains, Phase IV (KMG-IV): sequencing the most valuable type-strain genomes for metagenomic binning, comparative biology and taxonomic classification.</title>
        <authorList>
            <person name="Goeker M."/>
        </authorList>
    </citation>
    <scope>NUCLEOTIDE SEQUENCE [LARGE SCALE GENOMIC DNA]</scope>
    <source>
        <strain evidence="3 4">DSM 101872</strain>
    </source>
</reference>
<dbReference type="PANTHER" id="PTHR47396">
    <property type="entry name" value="TYPE I RESTRICTION ENZYME ECOKI R PROTEIN"/>
    <property type="match status" value="1"/>
</dbReference>
<evidence type="ECO:0000259" key="2">
    <source>
        <dbReference type="PROSITE" id="PS51194"/>
    </source>
</evidence>
<dbReference type="InterPro" id="IPR014001">
    <property type="entry name" value="Helicase_ATP-bd"/>
</dbReference>
<dbReference type="SUPFAM" id="SSF52540">
    <property type="entry name" value="P-loop containing nucleoside triphosphate hydrolases"/>
    <property type="match status" value="1"/>
</dbReference>
<keyword evidence="3" id="KW-0378">Hydrolase</keyword>
<dbReference type="RefSeq" id="WP_209685365.1">
    <property type="nucleotide sequence ID" value="NZ_JAGGLU010000001.1"/>
</dbReference>